<gene>
    <name evidence="2" type="ORF">V525_05480</name>
</gene>
<feature type="compositionally biased region" description="Low complexity" evidence="1">
    <location>
        <begin position="40"/>
        <end position="53"/>
    </location>
</feature>
<feature type="compositionally biased region" description="Gly residues" evidence="1">
    <location>
        <begin position="12"/>
        <end position="24"/>
    </location>
</feature>
<keyword evidence="3" id="KW-1185">Reference proteome</keyword>
<dbReference type="EMBL" id="AYXO01000007">
    <property type="protein sequence ID" value="ETA07965.1"/>
    <property type="molecule type" value="Genomic_DNA"/>
</dbReference>
<evidence type="ECO:0000313" key="3">
    <source>
        <dbReference type="Proteomes" id="UP000035035"/>
    </source>
</evidence>
<dbReference type="HOGENOM" id="CLU_2861429_0_0_11"/>
<organism evidence="2 3">
    <name type="scientific">Gordonia alkanivorans CGMCC 6845</name>
    <dbReference type="NCBI Taxonomy" id="1423140"/>
    <lineage>
        <taxon>Bacteria</taxon>
        <taxon>Bacillati</taxon>
        <taxon>Actinomycetota</taxon>
        <taxon>Actinomycetes</taxon>
        <taxon>Mycobacteriales</taxon>
        <taxon>Gordoniaceae</taxon>
        <taxon>Gordonia</taxon>
    </lineage>
</organism>
<name>W9DLE3_9ACTN</name>
<feature type="compositionally biased region" description="Gly residues" evidence="1">
    <location>
        <begin position="54"/>
        <end position="64"/>
    </location>
</feature>
<evidence type="ECO:0000313" key="2">
    <source>
        <dbReference type="EMBL" id="ETA07965.1"/>
    </source>
</evidence>
<sequence>MLGRSAAAGAGVSTGAGPGFGPPGLGAPDWGALVWGPGAGRSAGAAGAAPGFGAPDGLGPGLAD</sequence>
<evidence type="ECO:0000256" key="1">
    <source>
        <dbReference type="SAM" id="MobiDB-lite"/>
    </source>
</evidence>
<protein>
    <submittedName>
        <fullName evidence="2">Uncharacterized protein</fullName>
    </submittedName>
</protein>
<feature type="region of interest" description="Disordered" evidence="1">
    <location>
        <begin position="1"/>
        <end position="64"/>
    </location>
</feature>
<dbReference type="AlphaFoldDB" id="W9DLE3"/>
<comment type="caution">
    <text evidence="2">The sequence shown here is derived from an EMBL/GenBank/DDBJ whole genome shotgun (WGS) entry which is preliminary data.</text>
</comment>
<dbReference type="Proteomes" id="UP000035035">
    <property type="component" value="Unassembled WGS sequence"/>
</dbReference>
<feature type="compositionally biased region" description="Low complexity" evidence="1">
    <location>
        <begin position="1"/>
        <end position="11"/>
    </location>
</feature>
<proteinExistence type="predicted"/>
<reference evidence="2 3" key="1">
    <citation type="journal article" date="2014" name="Genome Announc.">
        <title>Draft Genome Sequence of Gordonia alkanivorans Strain CGMCC6845, a Halotolerant Hydrocarbon-Degrading Bacterium.</title>
        <authorList>
            <person name="Wang X."/>
            <person name="Jin D."/>
            <person name="Zhou L."/>
            <person name="Wu L."/>
            <person name="An W."/>
            <person name="Zhao L."/>
        </authorList>
    </citation>
    <scope>NUCLEOTIDE SEQUENCE [LARGE SCALE GENOMIC DNA]</scope>
    <source>
        <strain evidence="2 3">CGMCC 6845</strain>
    </source>
</reference>
<accession>W9DLE3</accession>